<evidence type="ECO:0000256" key="4">
    <source>
        <dbReference type="ARBA" id="ARBA00022824"/>
    </source>
</evidence>
<organism evidence="8 9">
    <name type="scientific">Penicillium daleae</name>
    <dbReference type="NCBI Taxonomy" id="63821"/>
    <lineage>
        <taxon>Eukaryota</taxon>
        <taxon>Fungi</taxon>
        <taxon>Dikarya</taxon>
        <taxon>Ascomycota</taxon>
        <taxon>Pezizomycotina</taxon>
        <taxon>Eurotiomycetes</taxon>
        <taxon>Eurotiomycetidae</taxon>
        <taxon>Eurotiales</taxon>
        <taxon>Aspergillaceae</taxon>
        <taxon>Penicillium</taxon>
    </lineage>
</organism>
<dbReference type="GeneID" id="81594066"/>
<dbReference type="RefSeq" id="XP_056771590.1">
    <property type="nucleotide sequence ID" value="XM_056903823.1"/>
</dbReference>
<dbReference type="GO" id="GO:0005783">
    <property type="term" value="C:endoplasmic reticulum"/>
    <property type="evidence" value="ECO:0007669"/>
    <property type="project" value="UniProtKB-SubCell"/>
</dbReference>
<evidence type="ECO:0000256" key="5">
    <source>
        <dbReference type="ARBA" id="ARBA00023128"/>
    </source>
</evidence>
<dbReference type="EMBL" id="JAPVEA010000001">
    <property type="protein sequence ID" value="KAJ5464743.1"/>
    <property type="molecule type" value="Genomic_DNA"/>
</dbReference>
<name>A0AAD6G7E3_9EURO</name>
<dbReference type="PANTHER" id="PTHR48182:SF2">
    <property type="entry name" value="PROTEIN SERAC1"/>
    <property type="match status" value="1"/>
</dbReference>
<keyword evidence="9" id="KW-1185">Reference proteome</keyword>
<evidence type="ECO:0000256" key="6">
    <source>
        <dbReference type="ARBA" id="ARBA00023136"/>
    </source>
</evidence>
<dbReference type="PANTHER" id="PTHR48182">
    <property type="entry name" value="PROTEIN SERAC1"/>
    <property type="match status" value="1"/>
</dbReference>
<dbReference type="Gene3D" id="3.40.50.1820">
    <property type="entry name" value="alpha/beta hydrolase"/>
    <property type="match status" value="1"/>
</dbReference>
<reference evidence="8" key="2">
    <citation type="journal article" date="2023" name="IMA Fungus">
        <title>Comparative genomic study of the Penicillium genus elucidates a diverse pangenome and 15 lateral gene transfer events.</title>
        <authorList>
            <person name="Petersen C."/>
            <person name="Sorensen T."/>
            <person name="Nielsen M.R."/>
            <person name="Sondergaard T.E."/>
            <person name="Sorensen J.L."/>
            <person name="Fitzpatrick D.A."/>
            <person name="Frisvad J.C."/>
            <person name="Nielsen K.L."/>
        </authorList>
    </citation>
    <scope>NUCLEOTIDE SEQUENCE</scope>
    <source>
        <strain evidence="8">IBT 16125</strain>
    </source>
</reference>
<keyword evidence="5" id="KW-0496">Mitochondrion</keyword>
<evidence type="ECO:0000313" key="9">
    <source>
        <dbReference type="Proteomes" id="UP001213681"/>
    </source>
</evidence>
<comment type="caution">
    <text evidence="8">The sequence shown here is derived from an EMBL/GenBank/DDBJ whole genome shotgun (WGS) entry which is preliminary data.</text>
</comment>
<keyword evidence="6" id="KW-0472">Membrane</keyword>
<evidence type="ECO:0000256" key="7">
    <source>
        <dbReference type="SAM" id="MobiDB-lite"/>
    </source>
</evidence>
<evidence type="ECO:0000256" key="1">
    <source>
        <dbReference type="ARBA" id="ARBA00004173"/>
    </source>
</evidence>
<dbReference type="Proteomes" id="UP001213681">
    <property type="component" value="Unassembled WGS sequence"/>
</dbReference>
<dbReference type="SUPFAM" id="SSF53474">
    <property type="entry name" value="alpha/beta-Hydrolases"/>
    <property type="match status" value="1"/>
</dbReference>
<keyword evidence="4" id="KW-0256">Endoplasmic reticulum</keyword>
<protein>
    <submittedName>
        <fullName evidence="8">Uncharacterized protein</fullName>
    </submittedName>
</protein>
<evidence type="ECO:0000313" key="8">
    <source>
        <dbReference type="EMBL" id="KAJ5464743.1"/>
    </source>
</evidence>
<feature type="region of interest" description="Disordered" evidence="7">
    <location>
        <begin position="1"/>
        <end position="64"/>
    </location>
</feature>
<dbReference type="GO" id="GO:0017000">
    <property type="term" value="P:antibiotic biosynthetic process"/>
    <property type="evidence" value="ECO:0007669"/>
    <property type="project" value="UniProtKB-ARBA"/>
</dbReference>
<dbReference type="InterPro" id="IPR052374">
    <property type="entry name" value="SERAC1"/>
</dbReference>
<dbReference type="GO" id="GO:0016020">
    <property type="term" value="C:membrane"/>
    <property type="evidence" value="ECO:0007669"/>
    <property type="project" value="UniProtKB-SubCell"/>
</dbReference>
<gene>
    <name evidence="8" type="ORF">N7458_000429</name>
</gene>
<proteinExistence type="predicted"/>
<evidence type="ECO:0000256" key="2">
    <source>
        <dbReference type="ARBA" id="ARBA00004240"/>
    </source>
</evidence>
<evidence type="ECO:0000256" key="3">
    <source>
        <dbReference type="ARBA" id="ARBA00004370"/>
    </source>
</evidence>
<dbReference type="InterPro" id="IPR029058">
    <property type="entry name" value="AB_hydrolase_fold"/>
</dbReference>
<comment type="subcellular location">
    <subcellularLocation>
        <location evidence="2">Endoplasmic reticulum</location>
    </subcellularLocation>
    <subcellularLocation>
        <location evidence="3">Membrane</location>
    </subcellularLocation>
    <subcellularLocation>
        <location evidence="1">Mitochondrion</location>
    </subcellularLocation>
</comment>
<accession>A0AAD6G7E3</accession>
<dbReference type="GO" id="GO:0072330">
    <property type="term" value="P:monocarboxylic acid biosynthetic process"/>
    <property type="evidence" value="ECO:0007669"/>
    <property type="project" value="UniProtKB-ARBA"/>
</dbReference>
<dbReference type="GO" id="GO:0005739">
    <property type="term" value="C:mitochondrion"/>
    <property type="evidence" value="ECO:0007669"/>
    <property type="project" value="UniProtKB-SubCell"/>
</dbReference>
<dbReference type="AlphaFoldDB" id="A0AAD6G7E3"/>
<sequence length="449" mass="49740">MLTDPHPDAPPMRESTDPRLNTPNEADSVPAGILPRQSNGGTNPAPASTFPVELPQKAPSPKATKDMDYRVQGIKLENAVPDLLSYLSRKLGIEPTVVGRIKALSTSQTGDKVAIIAWRPQPACLSAPGMDEWHFGPTSDDDDIHITVDTHFRGVTVLYSPPPDIPHMIDICAVAGLGGHAWGSFKYKGASQSFMWVLDGLREHFPNARLMTYGSKTKLDGNESSQTLEDLGKLLRDEMRSVTRRRSQSVLSSPTSRLGTAFAVPSFFIAHSLGGLTVKEALLQERKNPEFGSFINKLQGALFFGVPSHGMNVEVLEAMIRGQPNEFLVKSITYQSPTLRELSRKFKSKFAVGKPKIIYFYEMEPSFTPKQLENGQWKMEGTPKEVLVDLDSATDGELWSQGYVNTHPLNRNHSDLVKFSSPNDADFQRVLDELIKLVDHAETRVEEED</sequence>
<reference evidence="8" key="1">
    <citation type="submission" date="2022-12" db="EMBL/GenBank/DDBJ databases">
        <authorList>
            <person name="Petersen C."/>
        </authorList>
    </citation>
    <scope>NUCLEOTIDE SEQUENCE</scope>
    <source>
        <strain evidence="8">IBT 16125</strain>
    </source>
</reference>
<feature type="compositionally biased region" description="Polar residues" evidence="7">
    <location>
        <begin position="36"/>
        <end position="46"/>
    </location>
</feature>